<name>A0ABZ1PHX3_9ACTN</name>
<evidence type="ECO:0000313" key="2">
    <source>
        <dbReference type="EMBL" id="WUI83716.1"/>
    </source>
</evidence>
<dbReference type="SUPFAM" id="SSF140453">
    <property type="entry name" value="EsxAB dimer-like"/>
    <property type="match status" value="1"/>
</dbReference>
<keyword evidence="1" id="KW-0175">Coiled coil</keyword>
<feature type="coiled-coil region" evidence="1">
    <location>
        <begin position="11"/>
        <end position="38"/>
    </location>
</feature>
<dbReference type="RefSeq" id="WP_328373074.1">
    <property type="nucleotide sequence ID" value="NZ_CP107936.1"/>
</dbReference>
<accession>A0ABZ1PHX3</accession>
<gene>
    <name evidence="2" type="ORF">OG375_05060</name>
</gene>
<protein>
    <submittedName>
        <fullName evidence="2">WXG100 family type VII secretion target</fullName>
    </submittedName>
</protein>
<organism evidence="2 3">
    <name type="scientific">Micromonospora zamorensis</name>
    <dbReference type="NCBI Taxonomy" id="709883"/>
    <lineage>
        <taxon>Bacteria</taxon>
        <taxon>Bacillati</taxon>
        <taxon>Actinomycetota</taxon>
        <taxon>Actinomycetes</taxon>
        <taxon>Micromonosporales</taxon>
        <taxon>Micromonosporaceae</taxon>
        <taxon>Micromonospora</taxon>
    </lineage>
</organism>
<dbReference type="Pfam" id="PF06013">
    <property type="entry name" value="WXG100"/>
    <property type="match status" value="1"/>
</dbReference>
<keyword evidence="3" id="KW-1185">Reference proteome</keyword>
<proteinExistence type="predicted"/>
<dbReference type="Gene3D" id="1.10.287.1060">
    <property type="entry name" value="ESAT-6-like"/>
    <property type="match status" value="1"/>
</dbReference>
<dbReference type="Proteomes" id="UP001346877">
    <property type="component" value="Chromosome"/>
</dbReference>
<reference evidence="2 3" key="1">
    <citation type="submission" date="2022-10" db="EMBL/GenBank/DDBJ databases">
        <title>The complete genomes of actinobacterial strains from the NBC collection.</title>
        <authorList>
            <person name="Joergensen T.S."/>
            <person name="Alvarez Arevalo M."/>
            <person name="Sterndorff E.B."/>
            <person name="Faurdal D."/>
            <person name="Vuksanovic O."/>
            <person name="Mourched A.-S."/>
            <person name="Charusanti P."/>
            <person name="Shaw S."/>
            <person name="Blin K."/>
            <person name="Weber T."/>
        </authorList>
    </citation>
    <scope>NUCLEOTIDE SEQUENCE [LARGE SCALE GENOMIC DNA]</scope>
    <source>
        <strain evidence="2 3">NBC_00396</strain>
    </source>
</reference>
<dbReference type="InterPro" id="IPR036689">
    <property type="entry name" value="ESAT-6-like_sf"/>
</dbReference>
<evidence type="ECO:0000313" key="3">
    <source>
        <dbReference type="Proteomes" id="UP001346877"/>
    </source>
</evidence>
<evidence type="ECO:0000256" key="1">
    <source>
        <dbReference type="SAM" id="Coils"/>
    </source>
</evidence>
<sequence length="96" mass="10810">MSNFTFNFAQADAVLDDVARINQRINQALDELESNVERNLDGWESGQVKTVYQDVKARWNQSAAQMNSFLNSARQTLMSVSDSYGATEQSNAARWS</sequence>
<dbReference type="EMBL" id="CP107941">
    <property type="protein sequence ID" value="WUI83716.1"/>
    <property type="molecule type" value="Genomic_DNA"/>
</dbReference>
<dbReference type="InterPro" id="IPR010310">
    <property type="entry name" value="T7SS_ESAT-6-like"/>
</dbReference>